<dbReference type="SUPFAM" id="SSF54695">
    <property type="entry name" value="POZ domain"/>
    <property type="match status" value="1"/>
</dbReference>
<organism evidence="1 2">
    <name type="scientific">Sphagnurus paluster</name>
    <dbReference type="NCBI Taxonomy" id="117069"/>
    <lineage>
        <taxon>Eukaryota</taxon>
        <taxon>Fungi</taxon>
        <taxon>Dikarya</taxon>
        <taxon>Basidiomycota</taxon>
        <taxon>Agaricomycotina</taxon>
        <taxon>Agaricomycetes</taxon>
        <taxon>Agaricomycetidae</taxon>
        <taxon>Agaricales</taxon>
        <taxon>Tricholomatineae</taxon>
        <taxon>Lyophyllaceae</taxon>
        <taxon>Sphagnurus</taxon>
    </lineage>
</organism>
<comment type="caution">
    <text evidence="1">The sequence shown here is derived from an EMBL/GenBank/DDBJ whole genome shotgun (WGS) entry which is preliminary data.</text>
</comment>
<dbReference type="Proteomes" id="UP000717328">
    <property type="component" value="Unassembled WGS sequence"/>
</dbReference>
<sequence>MSEVVSNPNNAGSDVVHDRDAMYYLMPITIKVEDTLFKLPRHSFMQHSPIFRDMFMVPQPAGVGGTTQPVDGSSDAQPLELAVSKTDFRYLLEVLFPLDIPPSQNLPKEGWIAVLKLSNMWEMDKVRELAITKLTACTMDSIEKILLSREYHVPAWLRSGYQEFVDREAMLSDDDCQKISYRSATQIFRIREDKLRRQYRGNYGTPALTIETEFKDELASEDAFFTSYSNRSML</sequence>
<accession>A0A9P7K4E5</accession>
<dbReference type="OrthoDB" id="3223751at2759"/>
<reference evidence="1" key="2">
    <citation type="submission" date="2021-10" db="EMBL/GenBank/DDBJ databases">
        <title>Phylogenomics reveals ancestral predisposition of the termite-cultivated fungus Termitomyces towards a domesticated lifestyle.</title>
        <authorList>
            <person name="Auxier B."/>
            <person name="Grum-Grzhimaylo A."/>
            <person name="Cardenas M.E."/>
            <person name="Lodge J.D."/>
            <person name="Laessoe T."/>
            <person name="Pedersen O."/>
            <person name="Smith M.E."/>
            <person name="Kuyper T.W."/>
            <person name="Franco-Molano E.A."/>
            <person name="Baroni T.J."/>
            <person name="Aanen D.K."/>
        </authorList>
    </citation>
    <scope>NUCLEOTIDE SEQUENCE</scope>
    <source>
        <strain evidence="1">D49</strain>
    </source>
</reference>
<dbReference type="InterPro" id="IPR011333">
    <property type="entry name" value="SKP1/BTB/POZ_sf"/>
</dbReference>
<dbReference type="Gene3D" id="3.30.710.10">
    <property type="entry name" value="Potassium Channel Kv1.1, Chain A"/>
    <property type="match status" value="1"/>
</dbReference>
<gene>
    <name evidence="1" type="ORF">H0H81_009268</name>
</gene>
<evidence type="ECO:0008006" key="3">
    <source>
        <dbReference type="Google" id="ProtNLM"/>
    </source>
</evidence>
<dbReference type="AlphaFoldDB" id="A0A9P7K4E5"/>
<protein>
    <recommendedName>
        <fullName evidence="3">BTB domain-containing protein</fullName>
    </recommendedName>
</protein>
<evidence type="ECO:0000313" key="1">
    <source>
        <dbReference type="EMBL" id="KAG5636044.1"/>
    </source>
</evidence>
<reference evidence="1" key="1">
    <citation type="submission" date="2021-02" db="EMBL/GenBank/DDBJ databases">
        <authorList>
            <person name="Nieuwenhuis M."/>
            <person name="Van De Peppel L.J.J."/>
        </authorList>
    </citation>
    <scope>NUCLEOTIDE SEQUENCE</scope>
    <source>
        <strain evidence="1">D49</strain>
    </source>
</reference>
<name>A0A9P7K4E5_9AGAR</name>
<keyword evidence="2" id="KW-1185">Reference proteome</keyword>
<evidence type="ECO:0000313" key="2">
    <source>
        <dbReference type="Proteomes" id="UP000717328"/>
    </source>
</evidence>
<proteinExistence type="predicted"/>
<dbReference type="EMBL" id="JABCKI010005983">
    <property type="protein sequence ID" value="KAG5636044.1"/>
    <property type="molecule type" value="Genomic_DNA"/>
</dbReference>